<accession>A0AAX6MS17</accession>
<comment type="catalytic activity">
    <reaction evidence="7">
        <text>L-threonyl-[protein] + ATP = O-phospho-L-threonyl-[protein] + ADP + H(+)</text>
        <dbReference type="Rhea" id="RHEA:46608"/>
        <dbReference type="Rhea" id="RHEA-COMP:11060"/>
        <dbReference type="Rhea" id="RHEA-COMP:11605"/>
        <dbReference type="ChEBI" id="CHEBI:15378"/>
        <dbReference type="ChEBI" id="CHEBI:30013"/>
        <dbReference type="ChEBI" id="CHEBI:30616"/>
        <dbReference type="ChEBI" id="CHEBI:61977"/>
        <dbReference type="ChEBI" id="CHEBI:456216"/>
        <dbReference type="EC" id="2.7.11.1"/>
    </reaction>
</comment>
<feature type="domain" description="Protein kinase" evidence="10">
    <location>
        <begin position="122"/>
        <end position="596"/>
    </location>
</feature>
<keyword evidence="4" id="KW-0547">Nucleotide-binding</keyword>
<proteinExistence type="predicted"/>
<dbReference type="Gene3D" id="1.10.510.10">
    <property type="entry name" value="Transferase(Phosphotransferase) domain 1"/>
    <property type="match status" value="1"/>
</dbReference>
<dbReference type="AlphaFoldDB" id="A0AAX6MS17"/>
<keyword evidence="2" id="KW-0723">Serine/threonine-protein kinase</keyword>
<dbReference type="EC" id="2.7.11.1" evidence="1"/>
<dbReference type="SUPFAM" id="SSF56112">
    <property type="entry name" value="Protein kinase-like (PK-like)"/>
    <property type="match status" value="1"/>
</dbReference>
<reference evidence="11 12" key="1">
    <citation type="journal article" date="2024" name="Front Chem Biol">
        <title>Unveiling the potential of Daldinia eschscholtzii MFLUCC 19-0629 through bioactivity and bioinformatics studies for enhanced sustainable agriculture production.</title>
        <authorList>
            <person name="Brooks S."/>
            <person name="Weaver J.A."/>
            <person name="Klomchit A."/>
            <person name="Alharthi S.A."/>
            <person name="Onlamun T."/>
            <person name="Nurani R."/>
            <person name="Vong T.K."/>
            <person name="Alberti F."/>
            <person name="Greco C."/>
        </authorList>
    </citation>
    <scope>NUCLEOTIDE SEQUENCE [LARGE SCALE GENOMIC DNA]</scope>
    <source>
        <strain evidence="11">MFLUCC 19-0629</strain>
    </source>
</reference>
<feature type="compositionally biased region" description="Basic and acidic residues" evidence="9">
    <location>
        <begin position="221"/>
        <end position="250"/>
    </location>
</feature>
<evidence type="ECO:0000313" key="12">
    <source>
        <dbReference type="Proteomes" id="UP001369815"/>
    </source>
</evidence>
<dbReference type="GO" id="GO:0005524">
    <property type="term" value="F:ATP binding"/>
    <property type="evidence" value="ECO:0007669"/>
    <property type="project" value="UniProtKB-KW"/>
</dbReference>
<keyword evidence="6" id="KW-0067">ATP-binding</keyword>
<evidence type="ECO:0000256" key="5">
    <source>
        <dbReference type="ARBA" id="ARBA00022777"/>
    </source>
</evidence>
<feature type="region of interest" description="Disordered" evidence="9">
    <location>
        <begin position="195"/>
        <end position="250"/>
    </location>
</feature>
<name>A0AAX6MS17_9PEZI</name>
<gene>
    <name evidence="11" type="ORF">Daesc_003052</name>
</gene>
<evidence type="ECO:0000256" key="4">
    <source>
        <dbReference type="ARBA" id="ARBA00022741"/>
    </source>
</evidence>
<dbReference type="GO" id="GO:0004674">
    <property type="term" value="F:protein serine/threonine kinase activity"/>
    <property type="evidence" value="ECO:0007669"/>
    <property type="project" value="UniProtKB-KW"/>
</dbReference>
<dbReference type="PANTHER" id="PTHR43671:SF98">
    <property type="entry name" value="SERINE_THREONINE-PROTEIN KINASE NEK11"/>
    <property type="match status" value="1"/>
</dbReference>
<evidence type="ECO:0000256" key="8">
    <source>
        <dbReference type="ARBA" id="ARBA00048679"/>
    </source>
</evidence>
<dbReference type="PROSITE" id="PS50011">
    <property type="entry name" value="PROTEIN_KINASE_DOM"/>
    <property type="match status" value="1"/>
</dbReference>
<keyword evidence="12" id="KW-1185">Reference proteome</keyword>
<feature type="region of interest" description="Disordered" evidence="9">
    <location>
        <begin position="629"/>
        <end position="660"/>
    </location>
</feature>
<evidence type="ECO:0000313" key="11">
    <source>
        <dbReference type="EMBL" id="KAK6955415.1"/>
    </source>
</evidence>
<evidence type="ECO:0000256" key="7">
    <source>
        <dbReference type="ARBA" id="ARBA00047899"/>
    </source>
</evidence>
<evidence type="ECO:0000259" key="10">
    <source>
        <dbReference type="PROSITE" id="PS50011"/>
    </source>
</evidence>
<evidence type="ECO:0000256" key="9">
    <source>
        <dbReference type="SAM" id="MobiDB-lite"/>
    </source>
</evidence>
<protein>
    <recommendedName>
        <fullName evidence="1">non-specific serine/threonine protein kinase</fullName>
        <ecNumber evidence="1">2.7.11.1</ecNumber>
    </recommendedName>
</protein>
<evidence type="ECO:0000256" key="1">
    <source>
        <dbReference type="ARBA" id="ARBA00012513"/>
    </source>
</evidence>
<comment type="catalytic activity">
    <reaction evidence="8">
        <text>L-seryl-[protein] + ATP = O-phospho-L-seryl-[protein] + ADP + H(+)</text>
        <dbReference type="Rhea" id="RHEA:17989"/>
        <dbReference type="Rhea" id="RHEA-COMP:9863"/>
        <dbReference type="Rhea" id="RHEA-COMP:11604"/>
        <dbReference type="ChEBI" id="CHEBI:15378"/>
        <dbReference type="ChEBI" id="CHEBI:29999"/>
        <dbReference type="ChEBI" id="CHEBI:30616"/>
        <dbReference type="ChEBI" id="CHEBI:83421"/>
        <dbReference type="ChEBI" id="CHEBI:456216"/>
        <dbReference type="EC" id="2.7.11.1"/>
    </reaction>
</comment>
<comment type="caution">
    <text evidence="11">The sequence shown here is derived from an EMBL/GenBank/DDBJ whole genome shotgun (WGS) entry which is preliminary data.</text>
</comment>
<evidence type="ECO:0000256" key="2">
    <source>
        <dbReference type="ARBA" id="ARBA00022527"/>
    </source>
</evidence>
<sequence>MEYQESSEDSEEPVIQSLASRGPVYYEYDPGNFEDKYRALNWSFSRYREKGAREPNFRQFARYRRRWMAHPFPRQGTPNIREGQFPSFRPFNFNVQGNRNLNQEARAALRNTRDYFEKDAKFKYIRYLGFGGLGLTIHYKWKGSQIGREDRDIVMKLGLIGWLSTDISDEEEALRQMAGAAHVLQAIDPAEVQLPPQNKFPFRRIDRHDSSSGEDDGSSGEESRSDTEAPEPPSRRWQLENEPERMLEKRTAHEERIQIRRREIGLWDENARAIAKARSKGQSVDPTILEEWDIDHKDYLLLEFMELGDLAHVITKITRLNDWPPNRVFWSFWNCLVKACIAMEYPPRKFHPRRRRRPEDHATAAEIDELARRKAAGEDVVVGRVSGKDLEEEIPVSRRRWAGKRMVHLDIDPRNILIAPPDYNAADSEHRLIPRLKLADFGFAKYIKRNKRNSYYLEKRRYGKHGYFAPEQFGADWEYIAPTDPYSWELSEQPVAGNYTSATNVWGIAWCMWQLMTGLRVPLAPQIQQVPENEPVHYCPVLLDDNEYNDIDRELRETVAQCMRHDPRDRPSLLDLANQADRGTRKEFPDEDDDYIDAWVQRIFFEAPEYDSDEDERFMMNVFGGYSTTVFTDSPPQQPAQPAQGQGQGNEGGDPMDIDG</sequence>
<dbReference type="InterPro" id="IPR050660">
    <property type="entry name" value="NEK_Ser/Thr_kinase"/>
</dbReference>
<dbReference type="InterPro" id="IPR011009">
    <property type="entry name" value="Kinase-like_dom_sf"/>
</dbReference>
<keyword evidence="3" id="KW-0808">Transferase</keyword>
<organism evidence="11 12">
    <name type="scientific">Daldinia eschscholtzii</name>
    <dbReference type="NCBI Taxonomy" id="292717"/>
    <lineage>
        <taxon>Eukaryota</taxon>
        <taxon>Fungi</taxon>
        <taxon>Dikarya</taxon>
        <taxon>Ascomycota</taxon>
        <taxon>Pezizomycotina</taxon>
        <taxon>Sordariomycetes</taxon>
        <taxon>Xylariomycetidae</taxon>
        <taxon>Xylariales</taxon>
        <taxon>Hypoxylaceae</taxon>
        <taxon>Daldinia</taxon>
    </lineage>
</organism>
<dbReference type="Proteomes" id="UP001369815">
    <property type="component" value="Unassembled WGS sequence"/>
</dbReference>
<dbReference type="InterPro" id="IPR000719">
    <property type="entry name" value="Prot_kinase_dom"/>
</dbReference>
<dbReference type="EMBL" id="JBANMG010000003">
    <property type="protein sequence ID" value="KAK6955415.1"/>
    <property type="molecule type" value="Genomic_DNA"/>
</dbReference>
<dbReference type="Pfam" id="PF00069">
    <property type="entry name" value="Pkinase"/>
    <property type="match status" value="1"/>
</dbReference>
<dbReference type="SMART" id="SM00220">
    <property type="entry name" value="S_TKc"/>
    <property type="match status" value="1"/>
</dbReference>
<evidence type="ECO:0000256" key="3">
    <source>
        <dbReference type="ARBA" id="ARBA00022679"/>
    </source>
</evidence>
<dbReference type="PANTHER" id="PTHR43671">
    <property type="entry name" value="SERINE/THREONINE-PROTEIN KINASE NEK"/>
    <property type="match status" value="1"/>
</dbReference>
<keyword evidence="5" id="KW-0418">Kinase</keyword>
<evidence type="ECO:0000256" key="6">
    <source>
        <dbReference type="ARBA" id="ARBA00022840"/>
    </source>
</evidence>